<dbReference type="SMART" id="SM00256">
    <property type="entry name" value="FBOX"/>
    <property type="match status" value="2"/>
</dbReference>
<dbReference type="Pfam" id="PF08268">
    <property type="entry name" value="FBA_3"/>
    <property type="match status" value="1"/>
</dbReference>
<dbReference type="Gene3D" id="1.20.1280.50">
    <property type="match status" value="2"/>
</dbReference>
<organism evidence="2 3">
    <name type="scientific">Kingdonia uniflora</name>
    <dbReference type="NCBI Taxonomy" id="39325"/>
    <lineage>
        <taxon>Eukaryota</taxon>
        <taxon>Viridiplantae</taxon>
        <taxon>Streptophyta</taxon>
        <taxon>Embryophyta</taxon>
        <taxon>Tracheophyta</taxon>
        <taxon>Spermatophyta</taxon>
        <taxon>Magnoliopsida</taxon>
        <taxon>Ranunculales</taxon>
        <taxon>Circaeasteraceae</taxon>
        <taxon>Kingdonia</taxon>
    </lineage>
</organism>
<sequence length="725" mass="83639">MVEVAKNKKRKTAKNKNGVDRTMPVIPDEIIVEILSRLPVKPLFRFKSVCKIWNCLPSDPKFVNLHLKQSRKAPPISIALFRDEQRYGPYYAHFSIKCLGKVVQNLGTKYLYLCNPSTREVIELPYPTSIRILNLSDHNVCGVGFDASSNKYKVFNTFLHPDGAYGETPNVYAYGMLHSLDDYTSLLAIHSFDFQEEKFRVTPVPKYEKGNVKWGDLKILQGDLCFVELIESSTLNLWVLKDYTSLNWVKQHAVDLYRIGVAIEVFERCWIDVEDGKVKLKCGNWLYSYDLRRKTVETVVFMEPCELHDYRYPNHARGCTKEKEDSEDGEEVAKKRKIERDMCSSCLRSEVKLDSTIPLIPDEVIEEILSKLPVKSLFRFKSVCKLWDHLPSDPKFVNLHLKQSHKKPPTAIAFFRDEYVHPYDPHVSYFSIRCLGKVVQNLGIMYPVMNIALPSHFYTMGLPCDGLICFPAQCLNRIYLCNPGTCEALELPRPTTNRILYSTFNYVCRIGFDAFNNNYKVFNTFHCPDGSLWGEILTLGSLEWRSVGIYPYLNEETRSVYANRMLHRLNSFLSPSVILSFDFHEEAFLLTPVPAYDIINFLWGELTTLAGNLCFFNKMESCTLNMWVLKDYTSLIWVKEHTIDLHQIGVPIEIIKHCIVEVQNGKITFKCGNWLYNYNPQRKTVGTVVFAEPRPLHDCGKLGFAIEIVSTSEYLEEDLYVNSVL</sequence>
<reference evidence="2 3" key="1">
    <citation type="journal article" date="2020" name="IScience">
        <title>Genome Sequencing of the Endangered Kingdonia uniflora (Circaeasteraceae, Ranunculales) Reveals Potential Mechanisms of Evolutionary Specialization.</title>
        <authorList>
            <person name="Sun Y."/>
            <person name="Deng T."/>
            <person name="Zhang A."/>
            <person name="Moore M.J."/>
            <person name="Landis J.B."/>
            <person name="Lin N."/>
            <person name="Zhang H."/>
            <person name="Zhang X."/>
            <person name="Huang J."/>
            <person name="Zhang X."/>
            <person name="Sun H."/>
            <person name="Wang H."/>
        </authorList>
    </citation>
    <scope>NUCLEOTIDE SEQUENCE [LARGE SCALE GENOMIC DNA]</scope>
    <source>
        <strain evidence="2">TB1705</strain>
        <tissue evidence="2">Leaf</tissue>
    </source>
</reference>
<dbReference type="EMBL" id="JACGCM010002017">
    <property type="protein sequence ID" value="KAF6146034.1"/>
    <property type="molecule type" value="Genomic_DNA"/>
</dbReference>
<gene>
    <name evidence="2" type="ORF">GIB67_033393</name>
</gene>
<feature type="domain" description="F-box" evidence="1">
    <location>
        <begin position="20"/>
        <end position="65"/>
    </location>
</feature>
<comment type="caution">
    <text evidence="2">The sequence shown here is derived from an EMBL/GenBank/DDBJ whole genome shotgun (WGS) entry which is preliminary data.</text>
</comment>
<dbReference type="PANTHER" id="PTHR31111">
    <property type="entry name" value="BNAA05G37150D PROTEIN-RELATED"/>
    <property type="match status" value="1"/>
</dbReference>
<accession>A0A7J7LU14</accession>
<dbReference type="PROSITE" id="PS50181">
    <property type="entry name" value="FBOX"/>
    <property type="match status" value="2"/>
</dbReference>
<feature type="domain" description="F-box" evidence="1">
    <location>
        <begin position="354"/>
        <end position="399"/>
    </location>
</feature>
<dbReference type="InterPro" id="IPR036047">
    <property type="entry name" value="F-box-like_dom_sf"/>
</dbReference>
<dbReference type="InterPro" id="IPR001810">
    <property type="entry name" value="F-box_dom"/>
</dbReference>
<dbReference type="Proteomes" id="UP000541444">
    <property type="component" value="Unassembled WGS sequence"/>
</dbReference>
<dbReference type="PANTHER" id="PTHR31111:SF125">
    <property type="entry name" value="F-BOX PROTEIN CPR30-LIKE"/>
    <property type="match status" value="1"/>
</dbReference>
<name>A0A7J7LU14_9MAGN</name>
<evidence type="ECO:0000313" key="3">
    <source>
        <dbReference type="Proteomes" id="UP000541444"/>
    </source>
</evidence>
<keyword evidence="3" id="KW-1185">Reference proteome</keyword>
<dbReference type="InterPro" id="IPR017451">
    <property type="entry name" value="F-box-assoc_interact_dom"/>
</dbReference>
<dbReference type="InterPro" id="IPR013187">
    <property type="entry name" value="F-box-assoc_dom_typ3"/>
</dbReference>
<proteinExistence type="predicted"/>
<dbReference type="Pfam" id="PF00646">
    <property type="entry name" value="F-box"/>
    <property type="match status" value="2"/>
</dbReference>
<dbReference type="CDD" id="cd22157">
    <property type="entry name" value="F-box_AtFBW1-like"/>
    <property type="match status" value="2"/>
</dbReference>
<dbReference type="SUPFAM" id="SSF81383">
    <property type="entry name" value="F-box domain"/>
    <property type="match status" value="2"/>
</dbReference>
<evidence type="ECO:0000313" key="2">
    <source>
        <dbReference type="EMBL" id="KAF6146034.1"/>
    </source>
</evidence>
<dbReference type="NCBIfam" id="TIGR01640">
    <property type="entry name" value="F_box_assoc_1"/>
    <property type="match status" value="1"/>
</dbReference>
<dbReference type="AlphaFoldDB" id="A0A7J7LU14"/>
<protein>
    <recommendedName>
        <fullName evidence="1">F-box domain-containing protein</fullName>
    </recommendedName>
</protein>
<dbReference type="OrthoDB" id="6270329at2759"/>
<evidence type="ECO:0000259" key="1">
    <source>
        <dbReference type="PROSITE" id="PS50181"/>
    </source>
</evidence>